<dbReference type="GO" id="GO:0003677">
    <property type="term" value="F:DNA binding"/>
    <property type="evidence" value="ECO:0007669"/>
    <property type="project" value="UniProtKB-KW"/>
</dbReference>
<protein>
    <submittedName>
        <fullName evidence="19">DNA segregation ATPase FtsK/SpoIIIE, S-DNA-T family</fullName>
    </submittedName>
</protein>
<dbReference type="InterPro" id="IPR027417">
    <property type="entry name" value="P-loop_NTPase"/>
</dbReference>
<feature type="domain" description="FtsK" evidence="18">
    <location>
        <begin position="455"/>
        <end position="642"/>
    </location>
</feature>
<dbReference type="Pfam" id="PF09397">
    <property type="entry name" value="FtsK_gamma"/>
    <property type="match status" value="1"/>
</dbReference>
<feature type="region of interest" description="Disordered" evidence="16">
    <location>
        <begin position="217"/>
        <end position="240"/>
    </location>
</feature>
<comment type="subunit">
    <text evidence="14">Homohexamer. Forms a ring that surrounds DNA.</text>
</comment>
<dbReference type="InterPro" id="IPR025199">
    <property type="entry name" value="FtsK_4TM"/>
</dbReference>
<keyword evidence="4" id="KW-0132">Cell division</keyword>
<keyword evidence="9 17" id="KW-1133">Transmembrane helix</keyword>
<evidence type="ECO:0000256" key="14">
    <source>
        <dbReference type="ARBA" id="ARBA00025923"/>
    </source>
</evidence>
<feature type="binding site" evidence="15">
    <location>
        <begin position="472"/>
        <end position="479"/>
    </location>
    <ligand>
        <name>ATP</name>
        <dbReference type="ChEBI" id="CHEBI:30616"/>
    </ligand>
</feature>
<dbReference type="EMBL" id="FMXA01000005">
    <property type="protein sequence ID" value="SDA41585.1"/>
    <property type="molecule type" value="Genomic_DNA"/>
</dbReference>
<keyword evidence="12" id="KW-0131">Cell cycle</keyword>
<keyword evidence="3" id="KW-1003">Cell membrane</keyword>
<evidence type="ECO:0000256" key="1">
    <source>
        <dbReference type="ARBA" id="ARBA00004651"/>
    </source>
</evidence>
<evidence type="ECO:0000256" key="6">
    <source>
        <dbReference type="ARBA" id="ARBA00022741"/>
    </source>
</evidence>
<dbReference type="InterPro" id="IPR018541">
    <property type="entry name" value="Ftsk_gamma"/>
</dbReference>
<evidence type="ECO:0000313" key="20">
    <source>
        <dbReference type="Proteomes" id="UP000199689"/>
    </source>
</evidence>
<dbReference type="Proteomes" id="UP000199689">
    <property type="component" value="Unassembled WGS sequence"/>
</dbReference>
<evidence type="ECO:0000259" key="18">
    <source>
        <dbReference type="PROSITE" id="PS50901"/>
    </source>
</evidence>
<name>A0A1G5V991_9FIRM</name>
<dbReference type="SUPFAM" id="SSF46785">
    <property type="entry name" value="Winged helix' DNA-binding domain"/>
    <property type="match status" value="1"/>
</dbReference>
<evidence type="ECO:0000256" key="16">
    <source>
        <dbReference type="SAM" id="MobiDB-lite"/>
    </source>
</evidence>
<dbReference type="PROSITE" id="PS50901">
    <property type="entry name" value="FTSK"/>
    <property type="match status" value="1"/>
</dbReference>
<evidence type="ECO:0000313" key="19">
    <source>
        <dbReference type="EMBL" id="SDA41585.1"/>
    </source>
</evidence>
<dbReference type="Pfam" id="PF01580">
    <property type="entry name" value="FtsK_SpoIIIE"/>
    <property type="match status" value="1"/>
</dbReference>
<evidence type="ECO:0000256" key="2">
    <source>
        <dbReference type="ARBA" id="ARBA00006474"/>
    </source>
</evidence>
<organism evidence="19 20">
    <name type="scientific">Allisonella histaminiformans</name>
    <dbReference type="NCBI Taxonomy" id="209880"/>
    <lineage>
        <taxon>Bacteria</taxon>
        <taxon>Bacillati</taxon>
        <taxon>Bacillota</taxon>
        <taxon>Negativicutes</taxon>
        <taxon>Veillonellales</taxon>
        <taxon>Veillonellaceae</taxon>
        <taxon>Allisonella</taxon>
    </lineage>
</organism>
<dbReference type="InterPro" id="IPR002543">
    <property type="entry name" value="FtsK_dom"/>
</dbReference>
<dbReference type="InterPro" id="IPR050206">
    <property type="entry name" value="FtsK/SpoIIIE/SftA"/>
</dbReference>
<dbReference type="GeneID" id="87755462"/>
<feature type="transmembrane region" description="Helical" evidence="17">
    <location>
        <begin position="141"/>
        <end position="163"/>
    </location>
</feature>
<dbReference type="InterPro" id="IPR041027">
    <property type="entry name" value="FtsK_alpha"/>
</dbReference>
<keyword evidence="8 15" id="KW-0067">ATP-binding</keyword>
<evidence type="ECO:0000256" key="7">
    <source>
        <dbReference type="ARBA" id="ARBA00022829"/>
    </source>
</evidence>
<feature type="transmembrane region" description="Helical" evidence="17">
    <location>
        <begin position="89"/>
        <end position="108"/>
    </location>
</feature>
<feature type="transmembrane region" description="Helical" evidence="17">
    <location>
        <begin position="53"/>
        <end position="77"/>
    </location>
</feature>
<feature type="region of interest" description="Disordered" evidence="16">
    <location>
        <begin position="299"/>
        <end position="335"/>
    </location>
</feature>
<evidence type="ECO:0000256" key="8">
    <source>
        <dbReference type="ARBA" id="ARBA00022840"/>
    </source>
</evidence>
<keyword evidence="20" id="KW-1185">Reference proteome</keyword>
<keyword evidence="5 17" id="KW-0812">Transmembrane</keyword>
<keyword evidence="7" id="KW-0159">Chromosome partition</keyword>
<dbReference type="GO" id="GO:0051301">
    <property type="term" value="P:cell division"/>
    <property type="evidence" value="ECO:0007669"/>
    <property type="project" value="UniProtKB-KW"/>
</dbReference>
<dbReference type="InterPro" id="IPR003593">
    <property type="entry name" value="AAA+_ATPase"/>
</dbReference>
<evidence type="ECO:0000256" key="12">
    <source>
        <dbReference type="ARBA" id="ARBA00023306"/>
    </source>
</evidence>
<dbReference type="PANTHER" id="PTHR22683">
    <property type="entry name" value="SPORULATION PROTEIN RELATED"/>
    <property type="match status" value="1"/>
</dbReference>
<dbReference type="Pfam" id="PF13491">
    <property type="entry name" value="FtsK_4TM"/>
    <property type="match status" value="1"/>
</dbReference>
<dbReference type="InterPro" id="IPR036388">
    <property type="entry name" value="WH-like_DNA-bd_sf"/>
</dbReference>
<keyword evidence="10" id="KW-0238">DNA-binding</keyword>
<dbReference type="STRING" id="209880.SAMN02910343_00416"/>
<dbReference type="Gene3D" id="1.10.10.10">
    <property type="entry name" value="Winged helix-like DNA-binding domain superfamily/Winged helix DNA-binding domain"/>
    <property type="match status" value="1"/>
</dbReference>
<dbReference type="AlphaFoldDB" id="A0A1G5V991"/>
<evidence type="ECO:0000256" key="11">
    <source>
        <dbReference type="ARBA" id="ARBA00023136"/>
    </source>
</evidence>
<evidence type="ECO:0000256" key="3">
    <source>
        <dbReference type="ARBA" id="ARBA00022475"/>
    </source>
</evidence>
<dbReference type="GO" id="GO:0005886">
    <property type="term" value="C:plasma membrane"/>
    <property type="evidence" value="ECO:0007669"/>
    <property type="project" value="UniProtKB-SubCell"/>
</dbReference>
<dbReference type="PROSITE" id="PS51257">
    <property type="entry name" value="PROKAR_LIPOPROTEIN"/>
    <property type="match status" value="1"/>
</dbReference>
<dbReference type="PANTHER" id="PTHR22683:SF41">
    <property type="entry name" value="DNA TRANSLOCASE FTSK"/>
    <property type="match status" value="1"/>
</dbReference>
<dbReference type="CDD" id="cd01127">
    <property type="entry name" value="TrwB_TraG_TraD_VirD4"/>
    <property type="match status" value="1"/>
</dbReference>
<dbReference type="InterPro" id="IPR036390">
    <property type="entry name" value="WH_DNA-bd_sf"/>
</dbReference>
<dbReference type="GO" id="GO:0007059">
    <property type="term" value="P:chromosome segregation"/>
    <property type="evidence" value="ECO:0007669"/>
    <property type="project" value="UniProtKB-KW"/>
</dbReference>
<proteinExistence type="inferred from homology"/>
<dbReference type="Gene3D" id="3.40.50.300">
    <property type="entry name" value="P-loop containing nucleotide triphosphate hydrolases"/>
    <property type="match status" value="1"/>
</dbReference>
<gene>
    <name evidence="19" type="ORF">SAMN02910343_00416</name>
</gene>
<sequence>MKRRVVSTRKYKKKTGSRAYEACGLLLTLLGILSCLSLAGQSMGLFGDLLRQVFQILFGKGAIIPAFFCILQGLQFIGKGPKVRFTWRFVAISLLYWMILAGIHAWIVPMGQEFSGDMILSGGGALGAIAVYGLHALFGTAGLWIVLIAGFILDIVFLTHFSLSPGVNYVEQKTAKHVARMGEAIKEKKAIYDEQRRVERELGKSYSMTDFIFHKRHHEDDQDAESEKTQPQPMETVESDMENQLDSQAVENNGPELILNTEPEENPDIPEEEEIAVAPEPESVPIPEEPDMPAEVVPPENAATDKTEGSMKGENPVSTYKFPPLTLLKPGGRQSASLSREAEEKKKILESTLHNFGVAARVINTSVGPTVTRFELEPAPGVKVKKIENLADDIALQLAATHIRIEAPIPGKSAVGIEVPNGKTTMVALRDVLDSDEFRNAHGNVNVALGKDITGKTIVADLTRMPHLLIAGSTGSGKSVCINTIIMSILYHYRPEEVKMLLIDPKVVELSVYNAVPHLRSPVVTEPKKAAGALQWAVKEMEHRYKLFSASAVRDIRGYNRLNPKEKMPYLIIIIDELADLMMVAADSVEQAICRLAQKARAAGIHLVLATQRPSVDVITGLIKANIPSRISFAVSSQIDSRTILDKAGAENLLGKGDMLFDPIGAQNPVRVQGAFVSDSEVESVTSYIHNETAVKEMLSSEEPLVFTAPDEAEKAAVEEEQDELFPEAVEWILDTGRASVSMLQRRFRIGYTRAGRLMDTMEEMGIVGPANGAKPREILMNKEQADKLLSGNVNKEVNHG</sequence>
<comment type="similarity">
    <text evidence="2">Belongs to the FtsK/SpoIIIE/SftA family.</text>
</comment>
<keyword evidence="6 15" id="KW-0547">Nucleotide-binding</keyword>
<dbReference type="Gene3D" id="3.30.980.40">
    <property type="match status" value="1"/>
</dbReference>
<keyword evidence="11 17" id="KW-0472">Membrane</keyword>
<comment type="function">
    <text evidence="13">Essential cell division protein that coordinates cell division and chromosome segregation. The N-terminus is involved in assembly of the cell-division machinery. The C-terminus functions as a DNA motor that moves dsDNA in an ATP-dependent manner towards the dif recombination site, which is located within the replication terminus region. Required for activation of the Xer recombinase, allowing activation of chromosome unlinking by recombination.</text>
</comment>
<evidence type="ECO:0000256" key="5">
    <source>
        <dbReference type="ARBA" id="ARBA00022692"/>
    </source>
</evidence>
<evidence type="ECO:0000256" key="17">
    <source>
        <dbReference type="SAM" id="Phobius"/>
    </source>
</evidence>
<comment type="subcellular location">
    <subcellularLocation>
        <location evidence="1">Cell membrane</location>
        <topology evidence="1">Multi-pass membrane protein</topology>
    </subcellularLocation>
</comment>
<dbReference type="GO" id="GO:0005524">
    <property type="term" value="F:ATP binding"/>
    <property type="evidence" value="ECO:0007669"/>
    <property type="project" value="UniProtKB-UniRule"/>
</dbReference>
<reference evidence="19 20" key="1">
    <citation type="submission" date="2016-10" db="EMBL/GenBank/DDBJ databases">
        <authorList>
            <person name="de Groot N.N."/>
        </authorList>
    </citation>
    <scope>NUCLEOTIDE SEQUENCE [LARGE SCALE GENOMIC DNA]</scope>
    <source>
        <strain evidence="19 20">DSM 15230</strain>
    </source>
</reference>
<accession>A0A1G5V991</accession>
<dbReference type="SUPFAM" id="SSF52540">
    <property type="entry name" value="P-loop containing nucleoside triphosphate hydrolases"/>
    <property type="match status" value="1"/>
</dbReference>
<evidence type="ECO:0000256" key="9">
    <source>
        <dbReference type="ARBA" id="ARBA00022989"/>
    </source>
</evidence>
<dbReference type="Pfam" id="PF17854">
    <property type="entry name" value="FtsK_alpha"/>
    <property type="match status" value="1"/>
</dbReference>
<dbReference type="SMART" id="SM00382">
    <property type="entry name" value="AAA"/>
    <property type="match status" value="1"/>
</dbReference>
<evidence type="ECO:0000256" key="15">
    <source>
        <dbReference type="PROSITE-ProRule" id="PRU00289"/>
    </source>
</evidence>
<dbReference type="RefSeq" id="WP_143270048.1">
    <property type="nucleotide sequence ID" value="NZ_FMXA01000005.1"/>
</dbReference>
<dbReference type="SMART" id="SM00843">
    <property type="entry name" value="Ftsk_gamma"/>
    <property type="match status" value="1"/>
</dbReference>
<feature type="transmembrane region" description="Helical" evidence="17">
    <location>
        <begin position="114"/>
        <end position="134"/>
    </location>
</feature>
<evidence type="ECO:0000256" key="10">
    <source>
        <dbReference type="ARBA" id="ARBA00023125"/>
    </source>
</evidence>
<evidence type="ECO:0000256" key="13">
    <source>
        <dbReference type="ARBA" id="ARBA00024986"/>
    </source>
</evidence>
<evidence type="ECO:0000256" key="4">
    <source>
        <dbReference type="ARBA" id="ARBA00022618"/>
    </source>
</evidence>